<evidence type="ECO:0000256" key="8">
    <source>
        <dbReference type="SAM" id="MobiDB-lite"/>
    </source>
</evidence>
<evidence type="ECO:0000256" key="2">
    <source>
        <dbReference type="ARBA" id="ARBA00004370"/>
    </source>
</evidence>
<keyword evidence="6 11" id="KW-0418">Kinase</keyword>
<protein>
    <recommendedName>
        <fullName evidence="3">histidine kinase</fullName>
        <ecNumber evidence="3">2.7.13.3</ecNumber>
    </recommendedName>
</protein>
<evidence type="ECO:0000256" key="1">
    <source>
        <dbReference type="ARBA" id="ARBA00000085"/>
    </source>
</evidence>
<dbReference type="CDD" id="cd00075">
    <property type="entry name" value="HATPase"/>
    <property type="match status" value="1"/>
</dbReference>
<dbReference type="InterPro" id="IPR005467">
    <property type="entry name" value="His_kinase_dom"/>
</dbReference>
<dbReference type="Gene3D" id="3.30.565.10">
    <property type="entry name" value="Histidine kinase-like ATPase, C-terminal domain"/>
    <property type="match status" value="1"/>
</dbReference>
<accession>A0ABN6IPS6</accession>
<keyword evidence="9" id="KW-0472">Membrane</keyword>
<evidence type="ECO:0000256" key="4">
    <source>
        <dbReference type="ARBA" id="ARBA00022553"/>
    </source>
</evidence>
<name>A0ABN6IPS6_9CLOT</name>
<feature type="transmembrane region" description="Helical" evidence="9">
    <location>
        <begin position="12"/>
        <end position="36"/>
    </location>
</feature>
<dbReference type="InterPro" id="IPR004358">
    <property type="entry name" value="Sig_transdc_His_kin-like_C"/>
</dbReference>
<evidence type="ECO:0000259" key="10">
    <source>
        <dbReference type="PROSITE" id="PS50109"/>
    </source>
</evidence>
<keyword evidence="9" id="KW-1133">Transmembrane helix</keyword>
<keyword evidence="12" id="KW-1185">Reference proteome</keyword>
<reference evidence="12" key="1">
    <citation type="submission" date="2021-07" db="EMBL/GenBank/DDBJ databases">
        <title>Complete genome sequencing of a Clostridium isolate.</title>
        <authorList>
            <person name="Ueki A."/>
            <person name="Tonouchi A."/>
        </authorList>
    </citation>
    <scope>NUCLEOTIDE SEQUENCE [LARGE SCALE GENOMIC DNA]</scope>
    <source>
        <strain evidence="12">C5S11</strain>
    </source>
</reference>
<dbReference type="InterPro" id="IPR050351">
    <property type="entry name" value="BphY/WalK/GraS-like"/>
</dbReference>
<dbReference type="Proteomes" id="UP000824633">
    <property type="component" value="Chromosome"/>
</dbReference>
<dbReference type="EC" id="2.7.13.3" evidence="3"/>
<dbReference type="SMART" id="SM00387">
    <property type="entry name" value="HATPase_c"/>
    <property type="match status" value="1"/>
</dbReference>
<proteinExistence type="predicted"/>
<evidence type="ECO:0000256" key="6">
    <source>
        <dbReference type="ARBA" id="ARBA00022777"/>
    </source>
</evidence>
<dbReference type="Gene3D" id="1.10.287.130">
    <property type="match status" value="1"/>
</dbReference>
<dbReference type="Pfam" id="PF02518">
    <property type="entry name" value="HATPase_c"/>
    <property type="match status" value="1"/>
</dbReference>
<sequence length="452" mass="51789">MKKDIFMATKKNIIAISTSVVFVCLIVFAIITNALYSSKVLDNVDRQLLEQQKILIEQPFTLNSELSFDEANFIPHENKPEGESKIQSQNKIENQKETRHENFGGKQNGKTKRIPPNLIVIIYNNNKFEVMSKNYYFSEDDLPVLPTSAEGEIVTLTSNGYSFRETIINNGDYKIQVIANIDSEVSSLNRLRASIIKSLVILIIVAIILSTYLASRVIKPIREAYEKQIYFVQDASHEMRTPLAVIKGKLELLAHSWGDTIDDHFEHISKMMSEVRGLERLTSNLLLLSKEDLDLAVNITNFKLDDFINDIGEFYTDLAEIKERNFNVVKPKEEIFVQWDYDKIKRAIVILIENAFKYTNENGEVDLIIEDMNKHIKITVKDNGIGIKEEEQKRIFDRFYRSDAVRGQNISGTGIGLSLLKSMSKNFRIKLKVNSEYGTGSEFILMIPKIIK</sequence>
<dbReference type="GO" id="GO:0016301">
    <property type="term" value="F:kinase activity"/>
    <property type="evidence" value="ECO:0007669"/>
    <property type="project" value="UniProtKB-KW"/>
</dbReference>
<comment type="subcellular location">
    <subcellularLocation>
        <location evidence="2">Membrane</location>
    </subcellularLocation>
</comment>
<evidence type="ECO:0000256" key="5">
    <source>
        <dbReference type="ARBA" id="ARBA00022679"/>
    </source>
</evidence>
<dbReference type="InterPro" id="IPR036890">
    <property type="entry name" value="HATPase_C_sf"/>
</dbReference>
<keyword evidence="9" id="KW-0812">Transmembrane</keyword>
<dbReference type="RefSeq" id="WP_224035696.1">
    <property type="nucleotide sequence ID" value="NZ_AP024849.1"/>
</dbReference>
<feature type="compositionally biased region" description="Basic and acidic residues" evidence="8">
    <location>
        <begin position="93"/>
        <end position="103"/>
    </location>
</feature>
<dbReference type="CDD" id="cd00082">
    <property type="entry name" value="HisKA"/>
    <property type="match status" value="1"/>
</dbReference>
<feature type="region of interest" description="Disordered" evidence="8">
    <location>
        <begin position="76"/>
        <end position="111"/>
    </location>
</feature>
<evidence type="ECO:0000313" key="11">
    <source>
        <dbReference type="EMBL" id="BCZ43977.1"/>
    </source>
</evidence>
<keyword evidence="5" id="KW-0808">Transferase</keyword>
<keyword evidence="4" id="KW-0597">Phosphoprotein</keyword>
<dbReference type="InterPro" id="IPR003594">
    <property type="entry name" value="HATPase_dom"/>
</dbReference>
<dbReference type="SMART" id="SM00388">
    <property type="entry name" value="HisKA"/>
    <property type="match status" value="1"/>
</dbReference>
<feature type="transmembrane region" description="Helical" evidence="9">
    <location>
        <begin position="195"/>
        <end position="214"/>
    </location>
</feature>
<evidence type="ECO:0000256" key="7">
    <source>
        <dbReference type="ARBA" id="ARBA00023012"/>
    </source>
</evidence>
<dbReference type="EMBL" id="AP024849">
    <property type="protein sequence ID" value="BCZ43977.1"/>
    <property type="molecule type" value="Genomic_DNA"/>
</dbReference>
<feature type="domain" description="Histidine kinase" evidence="10">
    <location>
        <begin position="234"/>
        <end position="451"/>
    </location>
</feature>
<evidence type="ECO:0000256" key="3">
    <source>
        <dbReference type="ARBA" id="ARBA00012438"/>
    </source>
</evidence>
<keyword evidence="7" id="KW-0902">Two-component regulatory system</keyword>
<organism evidence="11 12">
    <name type="scientific">Clostridium gelidum</name>
    <dbReference type="NCBI Taxonomy" id="704125"/>
    <lineage>
        <taxon>Bacteria</taxon>
        <taxon>Bacillati</taxon>
        <taxon>Bacillota</taxon>
        <taxon>Clostridia</taxon>
        <taxon>Eubacteriales</taxon>
        <taxon>Clostridiaceae</taxon>
        <taxon>Clostridium</taxon>
    </lineage>
</organism>
<evidence type="ECO:0000313" key="12">
    <source>
        <dbReference type="Proteomes" id="UP000824633"/>
    </source>
</evidence>
<dbReference type="SUPFAM" id="SSF47384">
    <property type="entry name" value="Homodimeric domain of signal transducing histidine kinase"/>
    <property type="match status" value="1"/>
</dbReference>
<dbReference type="InterPro" id="IPR003661">
    <property type="entry name" value="HisK_dim/P_dom"/>
</dbReference>
<dbReference type="PANTHER" id="PTHR45453">
    <property type="entry name" value="PHOSPHATE REGULON SENSOR PROTEIN PHOR"/>
    <property type="match status" value="1"/>
</dbReference>
<dbReference type="PROSITE" id="PS50109">
    <property type="entry name" value="HIS_KIN"/>
    <property type="match status" value="1"/>
</dbReference>
<dbReference type="SUPFAM" id="SSF55874">
    <property type="entry name" value="ATPase domain of HSP90 chaperone/DNA topoisomerase II/histidine kinase"/>
    <property type="match status" value="1"/>
</dbReference>
<dbReference type="PRINTS" id="PR00344">
    <property type="entry name" value="BCTRLSENSOR"/>
</dbReference>
<comment type="catalytic activity">
    <reaction evidence="1">
        <text>ATP + protein L-histidine = ADP + protein N-phospho-L-histidine.</text>
        <dbReference type="EC" id="2.7.13.3"/>
    </reaction>
</comment>
<dbReference type="PANTHER" id="PTHR45453:SF1">
    <property type="entry name" value="PHOSPHATE REGULON SENSOR PROTEIN PHOR"/>
    <property type="match status" value="1"/>
</dbReference>
<evidence type="ECO:0000256" key="9">
    <source>
        <dbReference type="SAM" id="Phobius"/>
    </source>
</evidence>
<dbReference type="Pfam" id="PF00512">
    <property type="entry name" value="HisKA"/>
    <property type="match status" value="1"/>
</dbReference>
<dbReference type="InterPro" id="IPR036097">
    <property type="entry name" value="HisK_dim/P_sf"/>
</dbReference>
<gene>
    <name evidence="11" type="ORF">psyc5s11_00440</name>
</gene>